<keyword evidence="2" id="KW-1185">Reference proteome</keyword>
<comment type="caution">
    <text evidence="1">The sequence shown here is derived from an EMBL/GenBank/DDBJ whole genome shotgun (WGS) entry which is preliminary data.</text>
</comment>
<organism evidence="1 2">
    <name type="scientific">Astathelohania contejeani</name>
    <dbReference type="NCBI Taxonomy" id="164912"/>
    <lineage>
        <taxon>Eukaryota</taxon>
        <taxon>Fungi</taxon>
        <taxon>Fungi incertae sedis</taxon>
        <taxon>Microsporidia</taxon>
        <taxon>Astathelohaniidae</taxon>
        <taxon>Astathelohania</taxon>
    </lineage>
</organism>
<protein>
    <submittedName>
        <fullName evidence="1">Uncharacterized protein</fullName>
    </submittedName>
</protein>
<reference evidence="1 2" key="1">
    <citation type="submission" date="2019-01" db="EMBL/GenBank/DDBJ databases">
        <title>Genomes sequencing and comparative genomics of infectious freshwater microsporidia, Cucumispora dikerogammari and Thelohania contejeani.</title>
        <authorList>
            <person name="Cormier A."/>
            <person name="Giraud I."/>
            <person name="Wattier R."/>
            <person name="Teixeira M."/>
            <person name="Grandjean F."/>
            <person name="Rigaud T."/>
            <person name="Cordaux R."/>
        </authorList>
    </citation>
    <scope>NUCLEOTIDE SEQUENCE [LARGE SCALE GENOMIC DNA]</scope>
    <source>
        <strain evidence="1">T1</strain>
        <tissue evidence="1">Spores</tissue>
    </source>
</reference>
<name>A0ABQ7HYU6_9MICR</name>
<dbReference type="Proteomes" id="UP001516464">
    <property type="component" value="Unassembled WGS sequence"/>
</dbReference>
<evidence type="ECO:0000313" key="2">
    <source>
        <dbReference type="Proteomes" id="UP001516464"/>
    </source>
</evidence>
<sequence length="373" mass="43978">MKLIKIGDYLLKNGVYKFTFSYYTIKTINKTYIYKYPNILINEIPPFIKSNLRIIDKNILVYENKVGFYLKENYFIGDRNIYYVCGNRLSEYELVMGSRNIPLELICNQHLILNNGEKYTHYNKTGEIIFKFKDIIVYKGIAKVWRPIEIWEKGRVLCITGMEKNYVICDEYIVEGEHECSKLCVVLGLIGVNIFSDLSFTVDEIESIILDMYLGGVSVTDHLKYILNQIKGEMAEELACRLYRKMDDSGRKILADIFDYDIVENPENIKIIVVYFPEMTGKLVRNAIKYEQWYIIGELVMYMLKVGDDSRLSMLKKELELNECFYFLKMMGSVRCEDEEMIREIVNMKIERRKMRGFTLSECGEFESWDVNK</sequence>
<dbReference type="EMBL" id="SBIQ01000098">
    <property type="protein sequence ID" value="KAF7683330.1"/>
    <property type="molecule type" value="Genomic_DNA"/>
</dbReference>
<accession>A0ABQ7HYU6</accession>
<gene>
    <name evidence="1" type="ORF">TCON_1465</name>
</gene>
<evidence type="ECO:0000313" key="1">
    <source>
        <dbReference type="EMBL" id="KAF7683330.1"/>
    </source>
</evidence>
<proteinExistence type="predicted"/>